<evidence type="ECO:0000313" key="7">
    <source>
        <dbReference type="EMBL" id="SEQ74757.1"/>
    </source>
</evidence>
<keyword evidence="4" id="KW-0408">Iron</keyword>
<dbReference type="InterPro" id="IPR013785">
    <property type="entry name" value="Aldolase_TIM"/>
</dbReference>
<name>A0A1H9IJQ3_9GAMM</name>
<keyword evidence="8" id="KW-1185">Reference proteome</keyword>
<evidence type="ECO:0000256" key="3">
    <source>
        <dbReference type="ARBA" id="ARBA00022723"/>
    </source>
</evidence>
<dbReference type="InterPro" id="IPR007197">
    <property type="entry name" value="rSAM"/>
</dbReference>
<organism evidence="7 8">
    <name type="scientific">Amphritea atlantica</name>
    <dbReference type="NCBI Taxonomy" id="355243"/>
    <lineage>
        <taxon>Bacteria</taxon>
        <taxon>Pseudomonadati</taxon>
        <taxon>Pseudomonadota</taxon>
        <taxon>Gammaproteobacteria</taxon>
        <taxon>Oceanospirillales</taxon>
        <taxon>Oceanospirillaceae</taxon>
        <taxon>Amphritea</taxon>
    </lineage>
</organism>
<sequence>MNWPPVAPPVSYIEPVFRPPSEASSLILQVTNGCSWNRCTFCEMYIDPQKKFKPKSENQLLGEIIRCGQQLPGVRRVFLGDGDPMVLSFRRLKTILEAIRTYMPSVTRVSTYALPANLKHKTVEELQVLRELGLKLIYVGAESGDDEVLRCIDKGETFATTRDGLLKAKQAGIKTSVMLINGLGGERMSEQHALASARLVNAVQPDYLATLVLFSRRGNQRVAEGFNGDFTPLTQRQLFQEMEVFLSNLTLEKTVFRSDHASNFLVLKGVLNRDLDALLRQLRAAIETPDRVFLRQDYQRGL</sequence>
<keyword evidence="2" id="KW-0949">S-adenosyl-L-methionine</keyword>
<protein>
    <submittedName>
        <fullName evidence="7">Fe-S oxidoreductase</fullName>
    </submittedName>
</protein>
<gene>
    <name evidence="7" type="ORF">SAMN03080615_02599</name>
</gene>
<evidence type="ECO:0000259" key="6">
    <source>
        <dbReference type="PROSITE" id="PS51918"/>
    </source>
</evidence>
<dbReference type="CDD" id="cd01335">
    <property type="entry name" value="Radical_SAM"/>
    <property type="match status" value="1"/>
</dbReference>
<dbReference type="SFLD" id="SFLDG01095">
    <property type="entry name" value="Uncharacterised_Radical_SAM_Su"/>
    <property type="match status" value="1"/>
</dbReference>
<dbReference type="Proteomes" id="UP000198749">
    <property type="component" value="Unassembled WGS sequence"/>
</dbReference>
<proteinExistence type="predicted"/>
<keyword evidence="3" id="KW-0479">Metal-binding</keyword>
<dbReference type="OrthoDB" id="9777636at2"/>
<evidence type="ECO:0000256" key="1">
    <source>
        <dbReference type="ARBA" id="ARBA00001966"/>
    </source>
</evidence>
<feature type="domain" description="Radical SAM core" evidence="6">
    <location>
        <begin position="18"/>
        <end position="249"/>
    </location>
</feature>
<evidence type="ECO:0000256" key="2">
    <source>
        <dbReference type="ARBA" id="ARBA00022691"/>
    </source>
</evidence>
<comment type="cofactor">
    <cofactor evidence="1">
        <name>[4Fe-4S] cluster</name>
        <dbReference type="ChEBI" id="CHEBI:49883"/>
    </cofactor>
</comment>
<evidence type="ECO:0000313" key="8">
    <source>
        <dbReference type="Proteomes" id="UP000198749"/>
    </source>
</evidence>
<evidence type="ECO:0000256" key="4">
    <source>
        <dbReference type="ARBA" id="ARBA00023004"/>
    </source>
</evidence>
<dbReference type="Pfam" id="PF04055">
    <property type="entry name" value="Radical_SAM"/>
    <property type="match status" value="1"/>
</dbReference>
<dbReference type="SMART" id="SM00729">
    <property type="entry name" value="Elp3"/>
    <property type="match status" value="1"/>
</dbReference>
<dbReference type="PROSITE" id="PS51918">
    <property type="entry name" value="RADICAL_SAM"/>
    <property type="match status" value="1"/>
</dbReference>
<dbReference type="AlphaFoldDB" id="A0A1H9IJQ3"/>
<dbReference type="InterPro" id="IPR051198">
    <property type="entry name" value="BchE-like"/>
</dbReference>
<dbReference type="PANTHER" id="PTHR43409:SF4">
    <property type="entry name" value="RADICAL SAM SUPERFAMILY PROTEIN"/>
    <property type="match status" value="1"/>
</dbReference>
<dbReference type="SFLD" id="SFLDS00029">
    <property type="entry name" value="Radical_SAM"/>
    <property type="match status" value="1"/>
</dbReference>
<dbReference type="InterPro" id="IPR058240">
    <property type="entry name" value="rSAM_sf"/>
</dbReference>
<evidence type="ECO:0000256" key="5">
    <source>
        <dbReference type="ARBA" id="ARBA00023014"/>
    </source>
</evidence>
<dbReference type="SFLD" id="SFLDG01082">
    <property type="entry name" value="B12-binding_domain_containing"/>
    <property type="match status" value="1"/>
</dbReference>
<keyword evidence="5" id="KW-0411">Iron-sulfur</keyword>
<reference evidence="8" key="1">
    <citation type="submission" date="2016-10" db="EMBL/GenBank/DDBJ databases">
        <authorList>
            <person name="Varghese N."/>
            <person name="Submissions S."/>
        </authorList>
    </citation>
    <scope>NUCLEOTIDE SEQUENCE [LARGE SCALE GENOMIC DNA]</scope>
    <source>
        <strain evidence="8">DSM 18887</strain>
    </source>
</reference>
<dbReference type="SUPFAM" id="SSF102114">
    <property type="entry name" value="Radical SAM enzymes"/>
    <property type="match status" value="1"/>
</dbReference>
<dbReference type="STRING" id="355243.SAMN03080615_02599"/>
<dbReference type="GO" id="GO:0046872">
    <property type="term" value="F:metal ion binding"/>
    <property type="evidence" value="ECO:0007669"/>
    <property type="project" value="UniProtKB-KW"/>
</dbReference>
<dbReference type="InterPro" id="IPR006638">
    <property type="entry name" value="Elp3/MiaA/NifB-like_rSAM"/>
</dbReference>
<dbReference type="GO" id="GO:0003824">
    <property type="term" value="F:catalytic activity"/>
    <property type="evidence" value="ECO:0007669"/>
    <property type="project" value="InterPro"/>
</dbReference>
<dbReference type="RefSeq" id="WP_091358898.1">
    <property type="nucleotide sequence ID" value="NZ_AP025284.1"/>
</dbReference>
<dbReference type="EMBL" id="FOGB01000007">
    <property type="protein sequence ID" value="SEQ74757.1"/>
    <property type="molecule type" value="Genomic_DNA"/>
</dbReference>
<dbReference type="PANTHER" id="PTHR43409">
    <property type="entry name" value="ANAEROBIC MAGNESIUM-PROTOPORPHYRIN IX MONOMETHYL ESTER CYCLASE-RELATED"/>
    <property type="match status" value="1"/>
</dbReference>
<dbReference type="GO" id="GO:0051536">
    <property type="term" value="F:iron-sulfur cluster binding"/>
    <property type="evidence" value="ECO:0007669"/>
    <property type="project" value="UniProtKB-KW"/>
</dbReference>
<accession>A0A1H9IJQ3</accession>
<dbReference type="Gene3D" id="3.20.20.70">
    <property type="entry name" value="Aldolase class I"/>
    <property type="match status" value="1"/>
</dbReference>